<keyword evidence="1" id="KW-1133">Transmembrane helix</keyword>
<dbReference type="EMBL" id="FRAN01000009">
    <property type="protein sequence ID" value="SHL59656.1"/>
    <property type="molecule type" value="Genomic_DNA"/>
</dbReference>
<gene>
    <name evidence="2" type="ORF">SAMN05444342_4206</name>
</gene>
<feature type="transmembrane region" description="Helical" evidence="1">
    <location>
        <begin position="93"/>
        <end position="112"/>
    </location>
</feature>
<feature type="transmembrane region" description="Helical" evidence="1">
    <location>
        <begin position="171"/>
        <end position="190"/>
    </location>
</feature>
<keyword evidence="3" id="KW-1185">Reference proteome</keyword>
<name>A0A1M7BXR2_HALPU</name>
<dbReference type="OrthoDB" id="10480at2157"/>
<reference evidence="3" key="1">
    <citation type="submission" date="2016-11" db="EMBL/GenBank/DDBJ databases">
        <authorList>
            <person name="Varghese N."/>
            <person name="Submissions S."/>
        </authorList>
    </citation>
    <scope>NUCLEOTIDE SEQUENCE [LARGE SCALE GENOMIC DNA]</scope>
    <source>
        <strain evidence="3">DX253</strain>
    </source>
</reference>
<accession>A0A1M7BXR2</accession>
<keyword evidence="1" id="KW-0812">Transmembrane</keyword>
<dbReference type="AlphaFoldDB" id="A0A1M7BXR2"/>
<feature type="transmembrane region" description="Helical" evidence="1">
    <location>
        <begin position="47"/>
        <end position="73"/>
    </location>
</feature>
<feature type="transmembrane region" description="Helical" evidence="1">
    <location>
        <begin position="21"/>
        <end position="41"/>
    </location>
</feature>
<evidence type="ECO:0000313" key="3">
    <source>
        <dbReference type="Proteomes" id="UP000184203"/>
    </source>
</evidence>
<evidence type="ECO:0000256" key="1">
    <source>
        <dbReference type="SAM" id="Phobius"/>
    </source>
</evidence>
<feature type="transmembrane region" description="Helical" evidence="1">
    <location>
        <begin position="124"/>
        <end position="142"/>
    </location>
</feature>
<protein>
    <recommendedName>
        <fullName evidence="4">Copper resistance protein D</fullName>
    </recommendedName>
</protein>
<organism evidence="2 3">
    <name type="scientific">Haladaptatus paucihalophilus DX253</name>
    <dbReference type="NCBI Taxonomy" id="797209"/>
    <lineage>
        <taxon>Archaea</taxon>
        <taxon>Methanobacteriati</taxon>
        <taxon>Methanobacteriota</taxon>
        <taxon>Stenosarchaea group</taxon>
        <taxon>Halobacteria</taxon>
        <taxon>Halobacteriales</taxon>
        <taxon>Haladaptataceae</taxon>
        <taxon>Haladaptatus</taxon>
    </lineage>
</organism>
<sequence>MNNSTIPKFANQMVEVGKEPSISFLGSVILVPIFFLGLVSLNKNPSTLLYIHILSGIIWFGMAIIVPAVLILYLGFIDPTTVNQFIRKTIPKIVLFMLAVSFMTVLSGSLLADQFGLLHADSPWMLRVFVLGWILWLFGLFVSNRMHLTVYFEGKAPNPDLTLLKSIEKKILVAGIFEALIMLGIIYLVLNPGFRLWNLF</sequence>
<evidence type="ECO:0008006" key="4">
    <source>
        <dbReference type="Google" id="ProtNLM"/>
    </source>
</evidence>
<dbReference type="RefSeq" id="WP_018129171.1">
    <property type="nucleotide sequence ID" value="NZ_AEMG01000008.1"/>
</dbReference>
<dbReference type="Proteomes" id="UP000184203">
    <property type="component" value="Unassembled WGS sequence"/>
</dbReference>
<keyword evidence="1" id="KW-0472">Membrane</keyword>
<evidence type="ECO:0000313" key="2">
    <source>
        <dbReference type="EMBL" id="SHL59656.1"/>
    </source>
</evidence>
<proteinExistence type="predicted"/>